<dbReference type="PANTHER" id="PTHR10815">
    <property type="entry name" value="METHYLATED-DNA--PROTEIN-CYSTEINE METHYLTRANSFERASE"/>
    <property type="match status" value="1"/>
</dbReference>
<dbReference type="Proteomes" id="UP000837801">
    <property type="component" value="Unassembled WGS sequence"/>
</dbReference>
<evidence type="ECO:0000256" key="4">
    <source>
        <dbReference type="ARBA" id="ARBA00015377"/>
    </source>
</evidence>
<evidence type="ECO:0000256" key="8">
    <source>
        <dbReference type="ARBA" id="ARBA00023204"/>
    </source>
</evidence>
<reference evidence="14" key="1">
    <citation type="submission" date="2022-03" db="EMBL/GenBank/DDBJ databases">
        <authorList>
            <person name="Legras J.-L."/>
            <person name="Devillers H."/>
            <person name="Grondin C."/>
        </authorList>
    </citation>
    <scope>NUCLEOTIDE SEQUENCE</scope>
    <source>
        <strain evidence="14">CLIB 1423</strain>
    </source>
</reference>
<accession>A0A9P0QUC1</accession>
<evidence type="ECO:0000256" key="1">
    <source>
        <dbReference type="ARBA" id="ARBA00001286"/>
    </source>
</evidence>
<dbReference type="InterPro" id="IPR036217">
    <property type="entry name" value="MethylDNA_cys_MeTrfase_DNAb"/>
</dbReference>
<dbReference type="Gene3D" id="1.10.10.10">
    <property type="entry name" value="Winged helix-like DNA-binding domain superfamily/Winged helix DNA-binding domain"/>
    <property type="match status" value="1"/>
</dbReference>
<evidence type="ECO:0000313" key="15">
    <source>
        <dbReference type="Proteomes" id="UP000837801"/>
    </source>
</evidence>
<evidence type="ECO:0000256" key="9">
    <source>
        <dbReference type="ARBA" id="ARBA00030795"/>
    </source>
</evidence>
<dbReference type="InterPro" id="IPR001497">
    <property type="entry name" value="MethylDNA_cys_MeTrfase_AS"/>
</dbReference>
<dbReference type="SUPFAM" id="SSF46767">
    <property type="entry name" value="Methylated DNA-protein cysteine methyltransferase, C-terminal domain"/>
    <property type="match status" value="1"/>
</dbReference>
<evidence type="ECO:0000256" key="11">
    <source>
        <dbReference type="ARBA" id="ARBA00033095"/>
    </source>
</evidence>
<protein>
    <recommendedName>
        <fullName evidence="4">Methylated-DNA--protein-cysteine methyltransferase</fullName>
        <ecNumber evidence="3">2.1.1.63</ecNumber>
    </recommendedName>
    <alternativeName>
        <fullName evidence="9">6-O-methylguanine-DNA methyltransferase</fullName>
    </alternativeName>
    <alternativeName>
        <fullName evidence="11">DNA repair MTase</fullName>
    </alternativeName>
    <alternativeName>
        <fullName evidence="10">O-6-methylguanine-DNA-alkyltransferase</fullName>
    </alternativeName>
</protein>
<keyword evidence="5 14" id="KW-0489">Methyltransferase</keyword>
<keyword evidence="8" id="KW-0234">DNA repair</keyword>
<name>A0A9P0QUC1_9ASCO</name>
<dbReference type="AlphaFoldDB" id="A0A9P0QUC1"/>
<dbReference type="EC" id="2.1.1.63" evidence="3"/>
<comment type="similarity">
    <text evidence="2">Belongs to the MGMT family.</text>
</comment>
<proteinExistence type="inferred from homology"/>
<dbReference type="GO" id="GO:0003908">
    <property type="term" value="F:methylated-DNA-[protein]-cysteine S-methyltransferase activity"/>
    <property type="evidence" value="ECO:0007669"/>
    <property type="project" value="UniProtKB-EC"/>
</dbReference>
<dbReference type="NCBIfam" id="TIGR00589">
    <property type="entry name" value="ogt"/>
    <property type="match status" value="1"/>
</dbReference>
<dbReference type="Pfam" id="PF01035">
    <property type="entry name" value="DNA_binding_1"/>
    <property type="match status" value="1"/>
</dbReference>
<comment type="caution">
    <text evidence="14">The sequence shown here is derived from an EMBL/GenBank/DDBJ whole genome shotgun (WGS) entry which is preliminary data.</text>
</comment>
<dbReference type="OrthoDB" id="1907495at2759"/>
<evidence type="ECO:0000256" key="3">
    <source>
        <dbReference type="ARBA" id="ARBA00011918"/>
    </source>
</evidence>
<dbReference type="InterPro" id="IPR036388">
    <property type="entry name" value="WH-like_DNA-bd_sf"/>
</dbReference>
<keyword evidence="6" id="KW-0808">Transferase</keyword>
<evidence type="ECO:0000256" key="5">
    <source>
        <dbReference type="ARBA" id="ARBA00022603"/>
    </source>
</evidence>
<comment type="catalytic activity">
    <reaction evidence="12">
        <text>a 6-O-methyl-2'-deoxyguanosine in DNA + L-cysteinyl-[protein] = S-methyl-L-cysteinyl-[protein] + a 2'-deoxyguanosine in DNA</text>
        <dbReference type="Rhea" id="RHEA:24000"/>
        <dbReference type="Rhea" id="RHEA-COMP:10131"/>
        <dbReference type="Rhea" id="RHEA-COMP:10132"/>
        <dbReference type="Rhea" id="RHEA-COMP:11367"/>
        <dbReference type="Rhea" id="RHEA-COMP:11368"/>
        <dbReference type="ChEBI" id="CHEBI:29950"/>
        <dbReference type="ChEBI" id="CHEBI:82612"/>
        <dbReference type="ChEBI" id="CHEBI:85445"/>
        <dbReference type="ChEBI" id="CHEBI:85448"/>
        <dbReference type="EC" id="2.1.1.63"/>
    </reaction>
</comment>
<evidence type="ECO:0000256" key="7">
    <source>
        <dbReference type="ARBA" id="ARBA00022763"/>
    </source>
</evidence>
<evidence type="ECO:0000256" key="6">
    <source>
        <dbReference type="ARBA" id="ARBA00022679"/>
    </source>
</evidence>
<comment type="catalytic activity">
    <reaction evidence="1">
        <text>a 4-O-methyl-thymidine in DNA + L-cysteinyl-[protein] = a thymidine in DNA + S-methyl-L-cysteinyl-[protein]</text>
        <dbReference type="Rhea" id="RHEA:53428"/>
        <dbReference type="Rhea" id="RHEA-COMP:10131"/>
        <dbReference type="Rhea" id="RHEA-COMP:10132"/>
        <dbReference type="Rhea" id="RHEA-COMP:13555"/>
        <dbReference type="Rhea" id="RHEA-COMP:13556"/>
        <dbReference type="ChEBI" id="CHEBI:29950"/>
        <dbReference type="ChEBI" id="CHEBI:82612"/>
        <dbReference type="ChEBI" id="CHEBI:137386"/>
        <dbReference type="ChEBI" id="CHEBI:137387"/>
        <dbReference type="EC" id="2.1.1.63"/>
    </reaction>
</comment>
<evidence type="ECO:0000313" key="14">
    <source>
        <dbReference type="EMBL" id="CAH2354726.1"/>
    </source>
</evidence>
<evidence type="ECO:0000256" key="10">
    <source>
        <dbReference type="ARBA" id="ARBA00031621"/>
    </source>
</evidence>
<dbReference type="CDD" id="cd06445">
    <property type="entry name" value="ATase"/>
    <property type="match status" value="1"/>
</dbReference>
<gene>
    <name evidence="14" type="ORF">CLIB1423_18S02322</name>
</gene>
<organism evidence="14 15">
    <name type="scientific">[Candida] railenensis</name>
    <dbReference type="NCBI Taxonomy" id="45579"/>
    <lineage>
        <taxon>Eukaryota</taxon>
        <taxon>Fungi</taxon>
        <taxon>Dikarya</taxon>
        <taxon>Ascomycota</taxon>
        <taxon>Saccharomycotina</taxon>
        <taxon>Pichiomycetes</taxon>
        <taxon>Debaryomycetaceae</taxon>
        <taxon>Kurtzmaniella</taxon>
    </lineage>
</organism>
<keyword evidence="7" id="KW-0227">DNA damage</keyword>
<sequence>MLFYTLLDASYTRALLVLDLEGTLYYASLGNDERKLIFQMKTDFTRYNKKKNYGNVQLKKNIDNGKMLTTIELYRSLVENPGSSDISKIKFKMINGTELQYKVWDYLLQKTEPSKTTTYGNIAKYLQMSTFSSRAVGNACGANRIALVVPCHRVLGHTGEITGYKWGIGIKEEILKREKQSTLSKK</sequence>
<dbReference type="InterPro" id="IPR014048">
    <property type="entry name" value="MethylDNA_cys_MeTrfase_DNA-bd"/>
</dbReference>
<keyword evidence="15" id="KW-1185">Reference proteome</keyword>
<dbReference type="GO" id="GO:0006281">
    <property type="term" value="P:DNA repair"/>
    <property type="evidence" value="ECO:0007669"/>
    <property type="project" value="UniProtKB-KW"/>
</dbReference>
<dbReference type="PROSITE" id="PS00374">
    <property type="entry name" value="MGMT"/>
    <property type="match status" value="1"/>
</dbReference>
<evidence type="ECO:0000256" key="12">
    <source>
        <dbReference type="ARBA" id="ARBA00049348"/>
    </source>
</evidence>
<feature type="domain" description="Methylated-DNA-[protein]-cysteine S-methyltransferase DNA binding" evidence="13">
    <location>
        <begin position="99"/>
        <end position="179"/>
    </location>
</feature>
<evidence type="ECO:0000259" key="13">
    <source>
        <dbReference type="Pfam" id="PF01035"/>
    </source>
</evidence>
<dbReference type="EMBL" id="CAKXYY010000018">
    <property type="protein sequence ID" value="CAH2354726.1"/>
    <property type="molecule type" value="Genomic_DNA"/>
</dbReference>
<dbReference type="GO" id="GO:0032259">
    <property type="term" value="P:methylation"/>
    <property type="evidence" value="ECO:0007669"/>
    <property type="project" value="UniProtKB-KW"/>
</dbReference>
<dbReference type="PANTHER" id="PTHR10815:SF13">
    <property type="entry name" value="METHYLATED-DNA--PROTEIN-CYSTEINE METHYLTRANSFERASE"/>
    <property type="match status" value="1"/>
</dbReference>
<evidence type="ECO:0000256" key="2">
    <source>
        <dbReference type="ARBA" id="ARBA00008711"/>
    </source>
</evidence>